<reference evidence="22 23" key="1">
    <citation type="submission" date="2012-03" db="EMBL/GenBank/DDBJ databases">
        <title>Whole Genome Assembly of Papio anubis.</title>
        <authorList>
            <person name="Liu Y.L."/>
            <person name="Abraham K.A."/>
            <person name="Akbar H.A."/>
            <person name="Ali S.A."/>
            <person name="Anosike U.A."/>
            <person name="Aqrawi P.A."/>
            <person name="Arias F.A."/>
            <person name="Attaway T.A."/>
            <person name="Awwad R.A."/>
            <person name="Babu C.B."/>
            <person name="Bandaranaike D.B."/>
            <person name="Battles P.B."/>
            <person name="Bell A.B."/>
            <person name="Beltran B.B."/>
            <person name="Berhane-Mersha D.B."/>
            <person name="Bess C.B."/>
            <person name="Bickham C.B."/>
            <person name="Bolden T.B."/>
            <person name="Carter K.C."/>
            <person name="Chau D.C."/>
            <person name="Chavez A.C."/>
            <person name="Clerc-Blankenburg K.C."/>
            <person name="Coyle M.C."/>
            <person name="Dao M.D."/>
            <person name="Davila M.L.D."/>
            <person name="Davy-Carroll L.D."/>
            <person name="Denson S.D."/>
            <person name="Dinh H.D."/>
            <person name="Fernandez S.F."/>
            <person name="Fernando P.F."/>
            <person name="Forbes L.F."/>
            <person name="Francis C.F."/>
            <person name="Francisco L.F."/>
            <person name="Fu Q.F."/>
            <person name="Garcia-Iii R.G."/>
            <person name="Garrett T.G."/>
            <person name="Gross S.G."/>
            <person name="Gubbala S.G."/>
            <person name="Hirani K.H."/>
            <person name="Hogues M.H."/>
            <person name="Hollins B.H."/>
            <person name="Jackson L.J."/>
            <person name="Javaid M.J."/>
            <person name="Jhangiani S.J."/>
            <person name="Johnson A.J."/>
            <person name="Johnson B.J."/>
            <person name="Jones J.J."/>
            <person name="Joshi V.J."/>
            <person name="Kalu J.K."/>
            <person name="Khan N.K."/>
            <person name="Korchina V.K."/>
            <person name="Kovar C.K."/>
            <person name="Lago L.L."/>
            <person name="Lara F.L."/>
            <person name="Le T.-K.L."/>
            <person name="Lee S.L."/>
            <person name="Legall-Iii F.L."/>
            <person name="Lemon S.L."/>
            <person name="Liu J.L."/>
            <person name="Liu Y.-S.L."/>
            <person name="Liyanage D.L."/>
            <person name="Lopez J.L."/>
            <person name="Lorensuhewa L.L."/>
            <person name="Mata R.M."/>
            <person name="Mathew T.M."/>
            <person name="Mercado C.M."/>
            <person name="Mercado I.M."/>
            <person name="Morales K.M."/>
            <person name="Morgan M.M."/>
            <person name="Munidasa M.M."/>
            <person name="Ngo D.N."/>
            <person name="Nguyen L.N."/>
            <person name="Nguyen T.N."/>
            <person name="Nguyen N.N."/>
            <person name="Obregon M.O."/>
            <person name="Okwuonu G.O."/>
            <person name="Ongeri F.O."/>
            <person name="Onwere C.O."/>
            <person name="Osifeso I.O."/>
            <person name="Parra A.P."/>
            <person name="Patil S.P."/>
            <person name="Perez A.P."/>
            <person name="Perez Y.P."/>
            <person name="Pham C.P."/>
            <person name="Pu L.-L.P."/>
            <person name="Puazo M.P."/>
            <person name="Quiroz J.Q."/>
            <person name="Rouhana J.R."/>
            <person name="Ruiz M.R."/>
            <person name="Ruiz S.-J.R."/>
            <person name="Saada N.S."/>
            <person name="Santibanez J.S."/>
            <person name="Scheel M.S."/>
            <person name="Schneider B.S."/>
            <person name="Simmons D.S."/>
            <person name="Sisson I.S."/>
            <person name="Tang L.-Y.T."/>
            <person name="Thornton R.T."/>
            <person name="Tisius J.T."/>
            <person name="Toledanes G.T."/>
            <person name="Trejos Z.T."/>
            <person name="Usmani K.U."/>
            <person name="Varghese R.V."/>
            <person name="Vattathil S.V."/>
            <person name="Vee V.V."/>
            <person name="Walker D.W."/>
            <person name="Weissenberger G.W."/>
            <person name="White C.W."/>
            <person name="Williams A.W."/>
            <person name="Woodworth J.W."/>
            <person name="Wright R.W."/>
            <person name="Zhu Y.Z."/>
            <person name="Han Y.H."/>
            <person name="Newsham I.N."/>
            <person name="Nazareth L.N."/>
            <person name="Worley K.W."/>
            <person name="Muzny D.M."/>
            <person name="Rogers J.R."/>
            <person name="Gibbs R.G."/>
        </authorList>
    </citation>
    <scope>NUCLEOTIDE SEQUENCE [LARGE SCALE GENOMIC DNA]</scope>
</reference>
<keyword evidence="7 20" id="KW-0349">Heme</keyword>
<evidence type="ECO:0000313" key="23">
    <source>
        <dbReference type="Proteomes" id="UP000028761"/>
    </source>
</evidence>
<evidence type="ECO:0000256" key="21">
    <source>
        <dbReference type="PIRSR" id="PIRSR000047-2"/>
    </source>
</evidence>
<dbReference type="GO" id="GO:0030520">
    <property type="term" value="P:estrogen receptor signaling pathway"/>
    <property type="evidence" value="ECO:0007669"/>
    <property type="project" value="Ensembl"/>
</dbReference>
<evidence type="ECO:0000256" key="5">
    <source>
        <dbReference type="ARBA" id="ARBA00010617"/>
    </source>
</evidence>
<evidence type="ECO:0000256" key="10">
    <source>
        <dbReference type="ARBA" id="ARBA00022848"/>
    </source>
</evidence>
<dbReference type="Proteomes" id="UP000028761">
    <property type="component" value="Chromosome 8"/>
</dbReference>
<evidence type="ECO:0000256" key="18">
    <source>
        <dbReference type="ARBA" id="ARBA00066428"/>
    </source>
</evidence>
<evidence type="ECO:0000256" key="14">
    <source>
        <dbReference type="ARBA" id="ARBA00023098"/>
    </source>
</evidence>
<evidence type="ECO:0000256" key="12">
    <source>
        <dbReference type="ARBA" id="ARBA00023004"/>
    </source>
</evidence>
<dbReference type="GO" id="GO:0005506">
    <property type="term" value="F:iron ion binding"/>
    <property type="evidence" value="ECO:0007669"/>
    <property type="project" value="InterPro"/>
</dbReference>
<sequence>MAFPWHLTLFVAPPFVPSQKAAVAGFSAVTSPRQWGRQAGEAPGGLPCSCEIVSTQLRPGEPPLIKGWLPYLGVVLKLRKDPLSFMKTLQKQHGDTFTVLLGGKYITFILDPFQYQLVIKNHKQLSFRLFSNKLLEKAFSISQLQKNHDMNDELHLCYQFLQGKSLDILLESMMQNLKQVFESQLLKTTSWDTAQLYPFCSSIIFEITFTTIYGKVLVCDNRFISELRDDFLKFDDKFAYLVSNIPIELLGNVKSIRKKIIKCLSSENLAKMQGWSEVFQSRQDVLEKYYVHEDLEIGAHHLGFLWASVANTIPTMFWAMYYLLRHPEAMAAVRDEIDRLLQSTGQKKGSGFPIHLTREQLDSLICLESTIFEALRLSSYSTTIRFVEEDLTLSAETGDYCVRKGDLVAIFPPILHGDPEIFEAPEEFRYDRFIEDGKKKTTFFKRGKKLKCYLMPFGTGTSKCPGRFFALMEIKQLLVILLTYFDLEIIDDKPIGLNYNRLLFGIQYPDSDVLFRYKVKS</sequence>
<accession>A0A8I5N0D2</accession>
<reference evidence="22" key="2">
    <citation type="submission" date="2025-08" db="UniProtKB">
        <authorList>
            <consortium name="Ensembl"/>
        </authorList>
    </citation>
    <scope>IDENTIFICATION</scope>
</reference>
<proteinExistence type="inferred from homology"/>
<keyword evidence="9" id="KW-0256">Endoplasmic reticulum</keyword>
<evidence type="ECO:0000313" key="22">
    <source>
        <dbReference type="Ensembl" id="ENSPANP00000052434.1"/>
    </source>
</evidence>
<reference evidence="22" key="3">
    <citation type="submission" date="2025-09" db="UniProtKB">
        <authorList>
            <consortium name="Ensembl"/>
        </authorList>
    </citation>
    <scope>IDENTIFICATION</scope>
</reference>
<comment type="subcellular location">
    <subcellularLocation>
        <location evidence="3">Endoplasmic reticulum membrane</location>
    </subcellularLocation>
    <subcellularLocation>
        <location evidence="2">Microsome membrane</location>
    </subcellularLocation>
</comment>
<comment type="cofactor">
    <cofactor evidence="1 20">
        <name>heme</name>
        <dbReference type="ChEBI" id="CHEBI:30413"/>
    </cofactor>
</comment>
<keyword evidence="12 20" id="KW-0408">Iron</keyword>
<evidence type="ECO:0000256" key="19">
    <source>
        <dbReference type="ARBA" id="ARBA00077814"/>
    </source>
</evidence>
<keyword evidence="23" id="KW-1185">Reference proteome</keyword>
<keyword evidence="6" id="KW-0153">Cholesterol metabolism</keyword>
<dbReference type="GO" id="GO:0008203">
    <property type="term" value="P:cholesterol metabolic process"/>
    <property type="evidence" value="ECO:0007669"/>
    <property type="project" value="UniProtKB-KW"/>
</dbReference>
<dbReference type="InterPro" id="IPR002403">
    <property type="entry name" value="Cyt_P450_E_grp-IV"/>
</dbReference>
<dbReference type="GO" id="GO:0020037">
    <property type="term" value="F:heme binding"/>
    <property type="evidence" value="ECO:0007669"/>
    <property type="project" value="InterPro"/>
</dbReference>
<keyword evidence="11" id="KW-0560">Oxidoreductase</keyword>
<evidence type="ECO:0000256" key="4">
    <source>
        <dbReference type="ARBA" id="ARBA00004860"/>
    </source>
</evidence>
<evidence type="ECO:0000256" key="7">
    <source>
        <dbReference type="ARBA" id="ARBA00022617"/>
    </source>
</evidence>
<dbReference type="Gene3D" id="1.10.630.10">
    <property type="entry name" value="Cytochrome P450"/>
    <property type="match status" value="1"/>
</dbReference>
<protein>
    <recommendedName>
        <fullName evidence="18">25/26-hydroxycholesterol 7alpha-hydroxylase</fullName>
        <ecNumber evidence="18">1.14.14.29</ecNumber>
    </recommendedName>
    <alternativeName>
        <fullName evidence="19">Oxysterol 7-alpha-hydroxylase</fullName>
    </alternativeName>
</protein>
<comment type="similarity">
    <text evidence="5">Belongs to the cytochrome P450 family.</text>
</comment>
<dbReference type="EC" id="1.14.14.29" evidence="18"/>
<evidence type="ECO:0000256" key="11">
    <source>
        <dbReference type="ARBA" id="ARBA00023002"/>
    </source>
</evidence>
<evidence type="ECO:0000256" key="20">
    <source>
        <dbReference type="PIRSR" id="PIRSR000047-1"/>
    </source>
</evidence>
<dbReference type="InterPro" id="IPR036396">
    <property type="entry name" value="Cyt_P450_sf"/>
</dbReference>
<keyword evidence="15" id="KW-0472">Membrane</keyword>
<dbReference type="GO" id="GO:0060740">
    <property type="term" value="P:prostate gland epithelium morphogenesis"/>
    <property type="evidence" value="ECO:0007669"/>
    <property type="project" value="Ensembl"/>
</dbReference>
<evidence type="ECO:0000256" key="17">
    <source>
        <dbReference type="ARBA" id="ARBA00023221"/>
    </source>
</evidence>
<keyword evidence="10" id="KW-0492">Microsome</keyword>
<feature type="binding site" evidence="21">
    <location>
        <position position="311"/>
    </location>
    <ligand>
        <name>substrate</name>
    </ligand>
</feature>
<dbReference type="GO" id="GO:0035754">
    <property type="term" value="P:B cell chemotaxis"/>
    <property type="evidence" value="ECO:0007669"/>
    <property type="project" value="Ensembl"/>
</dbReference>
<dbReference type="CDD" id="cd20632">
    <property type="entry name" value="CYP7B1"/>
    <property type="match status" value="1"/>
</dbReference>
<name>A0A8I5N0D2_PAPAN</name>
<dbReference type="GeneTree" id="ENSGT00940000153141"/>
<keyword evidence="16" id="KW-1207">Sterol metabolism</keyword>
<keyword evidence="8 20" id="KW-0479">Metal-binding</keyword>
<dbReference type="PRINTS" id="PR00465">
    <property type="entry name" value="EP450IV"/>
</dbReference>
<dbReference type="AlphaFoldDB" id="A0A8I5N0D2"/>
<dbReference type="Pfam" id="PF00067">
    <property type="entry name" value="p450"/>
    <property type="match status" value="1"/>
</dbReference>
<dbReference type="GO" id="GO:0042632">
    <property type="term" value="P:cholesterol homeostasis"/>
    <property type="evidence" value="ECO:0007669"/>
    <property type="project" value="TreeGrafter"/>
</dbReference>
<dbReference type="GO" id="GO:0050673">
    <property type="term" value="P:epithelial cell proliferation"/>
    <property type="evidence" value="ECO:0007669"/>
    <property type="project" value="Ensembl"/>
</dbReference>
<dbReference type="GO" id="GO:0033147">
    <property type="term" value="P:negative regulation of intracellular estrogen receptor signaling pathway"/>
    <property type="evidence" value="ECO:0007669"/>
    <property type="project" value="Ensembl"/>
</dbReference>
<dbReference type="InterPro" id="IPR024204">
    <property type="entry name" value="Cyt_P450_CYP7A1-type"/>
</dbReference>
<dbReference type="PIRSF" id="PIRSF000047">
    <property type="entry name" value="Cytochrome_CYPVIIA1"/>
    <property type="match status" value="1"/>
</dbReference>
<dbReference type="InterPro" id="IPR001128">
    <property type="entry name" value="Cyt_P450"/>
</dbReference>
<evidence type="ECO:0000256" key="15">
    <source>
        <dbReference type="ARBA" id="ARBA00023136"/>
    </source>
</evidence>
<evidence type="ECO:0000256" key="3">
    <source>
        <dbReference type="ARBA" id="ARBA00004586"/>
    </source>
</evidence>
<evidence type="ECO:0000256" key="2">
    <source>
        <dbReference type="ARBA" id="ARBA00004524"/>
    </source>
</evidence>
<evidence type="ECO:0000256" key="13">
    <source>
        <dbReference type="ARBA" id="ARBA00023033"/>
    </source>
</evidence>
<keyword evidence="13" id="KW-0503">Monooxygenase</keyword>
<keyword evidence="14" id="KW-0443">Lipid metabolism</keyword>
<evidence type="ECO:0000256" key="8">
    <source>
        <dbReference type="ARBA" id="ARBA00022723"/>
    </source>
</evidence>
<evidence type="ECO:0000256" key="1">
    <source>
        <dbReference type="ARBA" id="ARBA00001971"/>
    </source>
</evidence>
<dbReference type="GO" id="GO:0033783">
    <property type="term" value="F:25-hydroxycholesterol 7-alpha-hydroxylase activity"/>
    <property type="evidence" value="ECO:0007669"/>
    <property type="project" value="UniProtKB-EC"/>
</dbReference>
<feature type="binding site" evidence="21">
    <location>
        <position position="137"/>
    </location>
    <ligand>
        <name>substrate</name>
    </ligand>
</feature>
<organism evidence="22 23">
    <name type="scientific">Papio anubis</name>
    <name type="common">Olive baboon</name>
    <dbReference type="NCBI Taxonomy" id="9555"/>
    <lineage>
        <taxon>Eukaryota</taxon>
        <taxon>Metazoa</taxon>
        <taxon>Chordata</taxon>
        <taxon>Craniata</taxon>
        <taxon>Vertebrata</taxon>
        <taxon>Euteleostomi</taxon>
        <taxon>Mammalia</taxon>
        <taxon>Eutheria</taxon>
        <taxon>Euarchontoglires</taxon>
        <taxon>Primates</taxon>
        <taxon>Haplorrhini</taxon>
        <taxon>Catarrhini</taxon>
        <taxon>Cercopithecidae</taxon>
        <taxon>Cercopithecinae</taxon>
        <taxon>Papio</taxon>
    </lineage>
</organism>
<dbReference type="InterPro" id="IPR050529">
    <property type="entry name" value="CYP450_sterol_14alpha_dmase"/>
</dbReference>
<feature type="binding site" description="axial binding residue" evidence="20">
    <location>
        <position position="464"/>
    </location>
    <ligand>
        <name>heme</name>
        <dbReference type="ChEBI" id="CHEBI:30413"/>
    </ligand>
    <ligandPart>
        <name>Fe</name>
        <dbReference type="ChEBI" id="CHEBI:18248"/>
    </ligandPart>
</feature>
<evidence type="ECO:0000256" key="16">
    <source>
        <dbReference type="ARBA" id="ARBA00023166"/>
    </source>
</evidence>
<dbReference type="GO" id="GO:0050679">
    <property type="term" value="P:positive regulation of epithelial cell proliferation"/>
    <property type="evidence" value="ECO:0007669"/>
    <property type="project" value="Ensembl"/>
</dbReference>
<dbReference type="GO" id="GO:0008396">
    <property type="term" value="F:oxysterol 7-alpha-hydroxylase activity"/>
    <property type="evidence" value="ECO:0007669"/>
    <property type="project" value="TreeGrafter"/>
</dbReference>
<dbReference type="SUPFAM" id="SSF48264">
    <property type="entry name" value="Cytochrome P450"/>
    <property type="match status" value="1"/>
</dbReference>
<dbReference type="Ensembl" id="ENSPANT00000060842.1">
    <property type="protein sequence ID" value="ENSPANP00000052434.1"/>
    <property type="gene ID" value="ENSPANG00000007058.3"/>
</dbReference>
<dbReference type="PRINTS" id="PR00385">
    <property type="entry name" value="P450"/>
</dbReference>
<comment type="pathway">
    <text evidence="4">Lipid metabolism; bile acid biosynthesis.</text>
</comment>
<dbReference type="PANTHER" id="PTHR24304:SF0">
    <property type="entry name" value="CYTOCHROME P450 7B1"/>
    <property type="match status" value="1"/>
</dbReference>
<dbReference type="GO" id="GO:0006699">
    <property type="term" value="P:bile acid biosynthetic process"/>
    <property type="evidence" value="ECO:0007669"/>
    <property type="project" value="Ensembl"/>
</dbReference>
<keyword evidence="17" id="KW-0753">Steroid metabolism</keyword>
<evidence type="ECO:0000256" key="6">
    <source>
        <dbReference type="ARBA" id="ARBA00022548"/>
    </source>
</evidence>
<dbReference type="PANTHER" id="PTHR24304">
    <property type="entry name" value="CYTOCHROME P450 FAMILY 7"/>
    <property type="match status" value="1"/>
</dbReference>
<dbReference type="FunFam" id="1.10.630.10:FF:000065">
    <property type="entry name" value="Cytochrome P450 family 7 subfamily B member 1"/>
    <property type="match status" value="1"/>
</dbReference>
<gene>
    <name evidence="22" type="primary">CYP7B1</name>
</gene>
<evidence type="ECO:0000256" key="9">
    <source>
        <dbReference type="ARBA" id="ARBA00022824"/>
    </source>
</evidence>
<dbReference type="GO" id="GO:0005789">
    <property type="term" value="C:endoplasmic reticulum membrane"/>
    <property type="evidence" value="ECO:0007669"/>
    <property type="project" value="UniProtKB-SubCell"/>
</dbReference>